<keyword evidence="1" id="KW-0175">Coiled coil</keyword>
<evidence type="ECO:0000256" key="1">
    <source>
        <dbReference type="SAM" id="Coils"/>
    </source>
</evidence>
<evidence type="ECO:0000313" key="2">
    <source>
        <dbReference type="EMBL" id="CAD8050846.1"/>
    </source>
</evidence>
<sequence>MLSNDRQHFVKLVRNPQINAIQQLTQLVTQASRTKSTLHPSSKRIAEVQKCEKTDKQEKVIHTTREINSQQSIRNYFDNSTCKNNKENQPSKKLTYQDNRSQTPIAQKNPIVINTRGRGSVSPLRCIQQNQTSKSQNKSAFKQPEDPQIMDMVDNLKQNILRDLQEATKRYQSHNPKPIEMLQKQNEKIKHLLDYKEPQIKAPYFDYSSQKSIKKPEIFNNNDESSQNKQQFLEEQSQILQQQLEIIKQQQEALRQQQISVLNSKSNLNSFYNQMRQQQNESIEDIYGKSQFTISNLSSIIPIEISTNQNKKINVSFESSLEQNQINMQLEIAQGNDCRTTFGPSQLESFIKSPTLVEPELFSEQQVMKETVKYVQLDNSQGKISSAKRYSNDEQEIVKQQELIDQVPPLTAFSNKSNRYDQLMQNFQSLRKLSREPSFVIETKKSVQMNDLNHISDFAIMGSQRESIALCQTKLITFQEVNNSQDECVQSPTSSFQVKQQVLTFEQELDQKSLYSNQSQYDQRSIQQLLQKSSLTQQQASSFQKQSISIQQSTEQTNRILDSIRSNESLKQRTASFTEFLKVKDELPIKITNVQKLSIRPGISFLQYKQQNKY</sequence>
<dbReference type="AlphaFoldDB" id="A0A8S1KCZ2"/>
<protein>
    <submittedName>
        <fullName evidence="2">Uncharacterized protein</fullName>
    </submittedName>
</protein>
<proteinExistence type="predicted"/>
<dbReference type="OrthoDB" id="302938at2759"/>
<gene>
    <name evidence="2" type="ORF">PSON_ATCC_30995.1.T0050223</name>
</gene>
<accession>A0A8S1KCZ2</accession>
<organism evidence="2 3">
    <name type="scientific">Paramecium sonneborni</name>
    <dbReference type="NCBI Taxonomy" id="65129"/>
    <lineage>
        <taxon>Eukaryota</taxon>
        <taxon>Sar</taxon>
        <taxon>Alveolata</taxon>
        <taxon>Ciliophora</taxon>
        <taxon>Intramacronucleata</taxon>
        <taxon>Oligohymenophorea</taxon>
        <taxon>Peniculida</taxon>
        <taxon>Parameciidae</taxon>
        <taxon>Paramecium</taxon>
    </lineage>
</organism>
<feature type="coiled-coil region" evidence="1">
    <location>
        <begin position="230"/>
        <end position="257"/>
    </location>
</feature>
<keyword evidence="3" id="KW-1185">Reference proteome</keyword>
<evidence type="ECO:0000313" key="3">
    <source>
        <dbReference type="Proteomes" id="UP000692954"/>
    </source>
</evidence>
<name>A0A8S1KCZ2_9CILI</name>
<dbReference type="EMBL" id="CAJJDN010000005">
    <property type="protein sequence ID" value="CAD8050846.1"/>
    <property type="molecule type" value="Genomic_DNA"/>
</dbReference>
<comment type="caution">
    <text evidence="2">The sequence shown here is derived from an EMBL/GenBank/DDBJ whole genome shotgun (WGS) entry which is preliminary data.</text>
</comment>
<reference evidence="2" key="1">
    <citation type="submission" date="2021-01" db="EMBL/GenBank/DDBJ databases">
        <authorList>
            <consortium name="Genoscope - CEA"/>
            <person name="William W."/>
        </authorList>
    </citation>
    <scope>NUCLEOTIDE SEQUENCE</scope>
</reference>
<dbReference type="Proteomes" id="UP000692954">
    <property type="component" value="Unassembled WGS sequence"/>
</dbReference>